<protein>
    <submittedName>
        <fullName evidence="1">Uncharacterized protein</fullName>
    </submittedName>
</protein>
<reference evidence="2" key="1">
    <citation type="journal article" date="2023" name="Front. Plant Sci.">
        <title>Chromosomal-level genome assembly of Melastoma candidum provides insights into trichome evolution.</title>
        <authorList>
            <person name="Zhong Y."/>
            <person name="Wu W."/>
            <person name="Sun C."/>
            <person name="Zou P."/>
            <person name="Liu Y."/>
            <person name="Dai S."/>
            <person name="Zhou R."/>
        </authorList>
    </citation>
    <scope>NUCLEOTIDE SEQUENCE [LARGE SCALE GENOMIC DNA]</scope>
</reference>
<sequence length="128" mass="13764">MIIVLIVVFFTGNVETAFDATLMSRICNGKIFSFFDDRFGVPSDILDLVIAKTVGVPGSVVNTKISHSGTLYGAAYCSRSLTLLDCSGCLGSAKSLLFETCSAHGEGAQVHLKDCDLRYEAYPISDVR</sequence>
<keyword evidence="2" id="KW-1185">Reference proteome</keyword>
<name>A0ACB9LNY6_9MYRT</name>
<dbReference type="EMBL" id="CM042890">
    <property type="protein sequence ID" value="KAI4312832.1"/>
    <property type="molecule type" value="Genomic_DNA"/>
</dbReference>
<evidence type="ECO:0000313" key="1">
    <source>
        <dbReference type="EMBL" id="KAI4312832.1"/>
    </source>
</evidence>
<evidence type="ECO:0000313" key="2">
    <source>
        <dbReference type="Proteomes" id="UP001057402"/>
    </source>
</evidence>
<organism evidence="1 2">
    <name type="scientific">Melastoma candidum</name>
    <dbReference type="NCBI Taxonomy" id="119954"/>
    <lineage>
        <taxon>Eukaryota</taxon>
        <taxon>Viridiplantae</taxon>
        <taxon>Streptophyta</taxon>
        <taxon>Embryophyta</taxon>
        <taxon>Tracheophyta</taxon>
        <taxon>Spermatophyta</taxon>
        <taxon>Magnoliopsida</taxon>
        <taxon>eudicotyledons</taxon>
        <taxon>Gunneridae</taxon>
        <taxon>Pentapetalae</taxon>
        <taxon>rosids</taxon>
        <taxon>malvids</taxon>
        <taxon>Myrtales</taxon>
        <taxon>Melastomataceae</taxon>
        <taxon>Melastomatoideae</taxon>
        <taxon>Melastomateae</taxon>
        <taxon>Melastoma</taxon>
    </lineage>
</organism>
<dbReference type="Proteomes" id="UP001057402">
    <property type="component" value="Chromosome 11"/>
</dbReference>
<comment type="caution">
    <text evidence="1">The sequence shown here is derived from an EMBL/GenBank/DDBJ whole genome shotgun (WGS) entry which is preliminary data.</text>
</comment>
<accession>A0ACB9LNY6</accession>
<proteinExistence type="predicted"/>
<gene>
    <name evidence="1" type="ORF">MLD38_037623</name>
</gene>